<dbReference type="EMBL" id="AP022871">
    <property type="protein sequence ID" value="BCB89522.1"/>
    <property type="molecule type" value="Genomic_DNA"/>
</dbReference>
<evidence type="ECO:0000313" key="3">
    <source>
        <dbReference type="Proteomes" id="UP000503011"/>
    </source>
</evidence>
<reference evidence="2 3" key="2">
    <citation type="submission" date="2020-03" db="EMBL/GenBank/DDBJ databases">
        <authorList>
            <person name="Ichikawa N."/>
            <person name="Kimura A."/>
            <person name="Kitahashi Y."/>
            <person name="Uohara A."/>
        </authorList>
    </citation>
    <scope>NUCLEOTIDE SEQUENCE [LARGE SCALE GENOMIC DNA]</scope>
    <source>
        <strain evidence="2 3">NBRC 105367</strain>
    </source>
</reference>
<organism evidence="2 3">
    <name type="scientific">Phytohabitans suffuscus</name>
    <dbReference type="NCBI Taxonomy" id="624315"/>
    <lineage>
        <taxon>Bacteria</taxon>
        <taxon>Bacillati</taxon>
        <taxon>Actinomycetota</taxon>
        <taxon>Actinomycetes</taxon>
        <taxon>Micromonosporales</taxon>
        <taxon>Micromonosporaceae</taxon>
    </lineage>
</organism>
<feature type="compositionally biased region" description="Basic and acidic residues" evidence="1">
    <location>
        <begin position="325"/>
        <end position="335"/>
    </location>
</feature>
<dbReference type="RefSeq" id="WP_173161427.1">
    <property type="nucleotide sequence ID" value="NZ_AP022871.1"/>
</dbReference>
<accession>A0A6F8YTS7</accession>
<dbReference type="KEGG" id="psuu:Psuf_068350"/>
<reference evidence="2 3" key="1">
    <citation type="submission" date="2020-03" db="EMBL/GenBank/DDBJ databases">
        <title>Whole genome shotgun sequence of Phytohabitans suffuscus NBRC 105367.</title>
        <authorList>
            <person name="Komaki H."/>
            <person name="Tamura T."/>
        </authorList>
    </citation>
    <scope>NUCLEOTIDE SEQUENCE [LARGE SCALE GENOMIC DNA]</scope>
    <source>
        <strain evidence="2 3">NBRC 105367</strain>
    </source>
</reference>
<dbReference type="Proteomes" id="UP000503011">
    <property type="component" value="Chromosome"/>
</dbReference>
<sequence>MPAGTTDDDYIAALRAYYERPGTAGNVPSPDVTMEVSGRQVPLGRLMSDLWKGNLPAGEVSPALRAALDLQGCPTVDVGRRVSVQFWACPHERWRPADLVAAMRAYYKPGHEDERRHPGTLPPGRSTVNIDDRAFPIGVFARELVMGLNQQHVTPEVRDALREYGLPVREGADGKLRIDDAARERQFSDPAFQDRIQVTNPGTIITRLTGGHRFTVSKNSDDDRNLRVDISSITRTGRTVDGSGWPVRFDALDADLRAGRTRGASIPRRTLADKAEALLRASLIDTLLRQVTANPPAGAAISEVLHRRRAETGLSLAQAVTGYQEAKETVRREPVQRAGRAQAAAMGSASASNPVQAPAATGRASSSGRSSGRSGTRQPSQPASPPNR</sequence>
<dbReference type="AlphaFoldDB" id="A0A6F8YTS7"/>
<evidence type="ECO:0000313" key="2">
    <source>
        <dbReference type="EMBL" id="BCB89522.1"/>
    </source>
</evidence>
<feature type="compositionally biased region" description="Low complexity" evidence="1">
    <location>
        <begin position="336"/>
        <end position="381"/>
    </location>
</feature>
<protein>
    <submittedName>
        <fullName evidence="2">Uncharacterized protein</fullName>
    </submittedName>
</protein>
<feature type="region of interest" description="Disordered" evidence="1">
    <location>
        <begin position="322"/>
        <end position="388"/>
    </location>
</feature>
<gene>
    <name evidence="2" type="ORF">Psuf_068350</name>
</gene>
<name>A0A6F8YTS7_9ACTN</name>
<keyword evidence="3" id="KW-1185">Reference proteome</keyword>
<proteinExistence type="predicted"/>
<evidence type="ECO:0000256" key="1">
    <source>
        <dbReference type="SAM" id="MobiDB-lite"/>
    </source>
</evidence>